<evidence type="ECO:0000313" key="2">
    <source>
        <dbReference type="Proteomes" id="UP000324974"/>
    </source>
</evidence>
<dbReference type="EMBL" id="CP042425">
    <property type="protein sequence ID" value="QEL19455.1"/>
    <property type="molecule type" value="Genomic_DNA"/>
</dbReference>
<dbReference type="Gene3D" id="2.30.110.20">
    <property type="entry name" value="Hcp1-like"/>
    <property type="match status" value="1"/>
</dbReference>
<dbReference type="Proteomes" id="UP000324974">
    <property type="component" value="Chromosome"/>
</dbReference>
<dbReference type="SUPFAM" id="SSF141452">
    <property type="entry name" value="Hcp1-like"/>
    <property type="match status" value="1"/>
</dbReference>
<gene>
    <name evidence="1" type="ORF">PX52LOC_06527</name>
</gene>
<dbReference type="KEGG" id="lrs:PX52LOC_06527"/>
<proteinExistence type="predicted"/>
<dbReference type="RefSeq" id="WP_149113840.1">
    <property type="nucleotide sequence ID" value="NZ_CP042425.1"/>
</dbReference>
<keyword evidence="2" id="KW-1185">Reference proteome</keyword>
<dbReference type="InterPro" id="IPR036624">
    <property type="entry name" value="Hcp1-lik_sf"/>
</dbReference>
<reference evidence="2" key="1">
    <citation type="submission" date="2019-08" db="EMBL/GenBank/DDBJ databases">
        <title>Limnoglobus roseus gen. nov., sp. nov., a novel freshwater planctomycete with a giant genome from the family Gemmataceae.</title>
        <authorList>
            <person name="Kulichevskaya I.S."/>
            <person name="Naumoff D.G."/>
            <person name="Miroshnikov K."/>
            <person name="Ivanova A."/>
            <person name="Philippov D.A."/>
            <person name="Hakobyan A."/>
            <person name="Rijpstra I.C."/>
            <person name="Sinninghe Damste J.S."/>
            <person name="Liesack W."/>
            <person name="Dedysh S.N."/>
        </authorList>
    </citation>
    <scope>NUCLEOTIDE SEQUENCE [LARGE SCALE GENOMIC DNA]</scope>
    <source>
        <strain evidence="2">PX52</strain>
    </source>
</reference>
<sequence>MAVDAYIWFKAAQNAAALSPKGETTDAFFGAADVNAFELKDFSFSVENKSTVGSATGGAGGGKIEFKEFEIKKPTDAASPLFFRNCAAGMHYEVVSIAIRKSGGDAGTAGGASGSPYLVFHFGTVFTTKIGWSGPGDEGPSESITFSYGELKIMYYPQKADGTMDTQAKIAEWSQLKNINKFAGTPTKFAT</sequence>
<name>A0A5C1ALK6_9BACT</name>
<dbReference type="AlphaFoldDB" id="A0A5C1ALK6"/>
<dbReference type="Pfam" id="PF05638">
    <property type="entry name" value="T6SS_HCP"/>
    <property type="match status" value="1"/>
</dbReference>
<organism evidence="1 2">
    <name type="scientific">Limnoglobus roseus</name>
    <dbReference type="NCBI Taxonomy" id="2598579"/>
    <lineage>
        <taxon>Bacteria</taxon>
        <taxon>Pseudomonadati</taxon>
        <taxon>Planctomycetota</taxon>
        <taxon>Planctomycetia</taxon>
        <taxon>Gemmatales</taxon>
        <taxon>Gemmataceae</taxon>
        <taxon>Limnoglobus</taxon>
    </lineage>
</organism>
<evidence type="ECO:0000313" key="1">
    <source>
        <dbReference type="EMBL" id="QEL19455.1"/>
    </source>
</evidence>
<accession>A0A5C1ALK6</accession>
<protein>
    <submittedName>
        <fullName evidence="1">Type VI secretion system tube protein Hcp</fullName>
    </submittedName>
</protein>
<dbReference type="InterPro" id="IPR008514">
    <property type="entry name" value="T6SS_Hcp"/>
</dbReference>